<evidence type="ECO:0000259" key="3">
    <source>
        <dbReference type="Pfam" id="PF03061"/>
    </source>
</evidence>
<evidence type="ECO:0000256" key="1">
    <source>
        <dbReference type="ARBA" id="ARBA00008324"/>
    </source>
</evidence>
<dbReference type="Proteomes" id="UP000029444">
    <property type="component" value="Unassembled WGS sequence"/>
</dbReference>
<dbReference type="OrthoDB" id="6079372at2"/>
<evidence type="ECO:0000313" key="4">
    <source>
        <dbReference type="EMBL" id="KGD64744.1"/>
    </source>
</evidence>
<dbReference type="CDD" id="cd03443">
    <property type="entry name" value="PaaI_thioesterase"/>
    <property type="match status" value="1"/>
</dbReference>
<proteinExistence type="inferred from homology"/>
<reference evidence="4 5" key="1">
    <citation type="submission" date="2012-09" db="EMBL/GenBank/DDBJ databases">
        <title>Genome Sequence of alkane-degrading Bacterium Alcanivorax sp. 19-m-6.</title>
        <authorList>
            <person name="Lai Q."/>
            <person name="Shao Z."/>
        </authorList>
    </citation>
    <scope>NUCLEOTIDE SEQUENCE [LARGE SCALE GENOMIC DNA]</scope>
    <source>
        <strain evidence="4 5">19-m-6</strain>
    </source>
</reference>
<feature type="domain" description="Thioesterase" evidence="3">
    <location>
        <begin position="47"/>
        <end position="118"/>
    </location>
</feature>
<dbReference type="InterPro" id="IPR006683">
    <property type="entry name" value="Thioestr_dom"/>
</dbReference>
<comment type="similarity">
    <text evidence="1">Belongs to the thioesterase PaaI family.</text>
</comment>
<name>A0A095SK87_9GAMM</name>
<accession>A0A095SK87</accession>
<protein>
    <recommendedName>
        <fullName evidence="3">Thioesterase domain-containing protein</fullName>
    </recommendedName>
</protein>
<keyword evidence="5" id="KW-1185">Reference proteome</keyword>
<keyword evidence="2" id="KW-0378">Hydrolase</keyword>
<dbReference type="GO" id="GO:0047617">
    <property type="term" value="F:fatty acyl-CoA hydrolase activity"/>
    <property type="evidence" value="ECO:0007669"/>
    <property type="project" value="InterPro"/>
</dbReference>
<organism evidence="4 5">
    <name type="scientific">Alcanivorax nanhaiticus</name>
    <dbReference type="NCBI Taxonomy" id="1177154"/>
    <lineage>
        <taxon>Bacteria</taxon>
        <taxon>Pseudomonadati</taxon>
        <taxon>Pseudomonadota</taxon>
        <taxon>Gammaproteobacteria</taxon>
        <taxon>Oceanospirillales</taxon>
        <taxon>Alcanivoracaceae</taxon>
        <taxon>Alcanivorax</taxon>
    </lineage>
</organism>
<dbReference type="RefSeq" id="WP_035232870.1">
    <property type="nucleotide sequence ID" value="NZ_ARXV01000007.1"/>
</dbReference>
<dbReference type="Pfam" id="PF03061">
    <property type="entry name" value="4HBT"/>
    <property type="match status" value="1"/>
</dbReference>
<dbReference type="EMBL" id="ARXV01000007">
    <property type="protein sequence ID" value="KGD64744.1"/>
    <property type="molecule type" value="Genomic_DNA"/>
</dbReference>
<dbReference type="AlphaFoldDB" id="A0A095SK87"/>
<evidence type="ECO:0000256" key="2">
    <source>
        <dbReference type="ARBA" id="ARBA00022801"/>
    </source>
</evidence>
<gene>
    <name evidence="4" type="ORF">Y5S_02110</name>
</gene>
<dbReference type="PATRIC" id="fig|1177154.3.peg.2147"/>
<dbReference type="InterPro" id="IPR039298">
    <property type="entry name" value="ACOT13"/>
</dbReference>
<dbReference type="Gene3D" id="3.10.129.10">
    <property type="entry name" value="Hotdog Thioesterase"/>
    <property type="match status" value="1"/>
</dbReference>
<dbReference type="STRING" id="1177154.Y5S_02110"/>
<comment type="caution">
    <text evidence="4">The sequence shown here is derived from an EMBL/GenBank/DDBJ whole genome shotgun (WGS) entry which is preliminary data.</text>
</comment>
<dbReference type="InterPro" id="IPR029069">
    <property type="entry name" value="HotDog_dom_sf"/>
</dbReference>
<dbReference type="PANTHER" id="PTHR21660:SF1">
    <property type="entry name" value="ACYL-COENZYME A THIOESTERASE 13"/>
    <property type="match status" value="1"/>
</dbReference>
<evidence type="ECO:0000313" key="5">
    <source>
        <dbReference type="Proteomes" id="UP000029444"/>
    </source>
</evidence>
<dbReference type="PANTHER" id="PTHR21660">
    <property type="entry name" value="THIOESTERASE SUPERFAMILY MEMBER-RELATED"/>
    <property type="match status" value="1"/>
</dbReference>
<dbReference type="eggNOG" id="COG2050">
    <property type="taxonomic scope" value="Bacteria"/>
</dbReference>
<dbReference type="NCBIfam" id="TIGR00369">
    <property type="entry name" value="unchar_dom_1"/>
    <property type="match status" value="1"/>
</dbReference>
<dbReference type="SUPFAM" id="SSF54637">
    <property type="entry name" value="Thioesterase/thiol ester dehydrase-isomerase"/>
    <property type="match status" value="1"/>
</dbReference>
<dbReference type="InterPro" id="IPR003736">
    <property type="entry name" value="PAAI_dom"/>
</dbReference>
<sequence>MSRLDVVRDDVLAHPLHRACELELLHAAEGTSELRFQVNDFTASPLGTLHGGILYALMDVSCFFAAASLLNDDQAPVTVETHSSVLRAAKKNESVLLRARTDRIGRTLAAMRTEAFAVNEAGEERLIATGSVTKSILKTA</sequence>